<dbReference type="InterPro" id="IPR035069">
    <property type="entry name" value="TTHA1013/TTHA0281-like"/>
</dbReference>
<dbReference type="PANTHER" id="PTHR34504:SF2">
    <property type="entry name" value="UPF0150 PROTEIN SSL0259"/>
    <property type="match status" value="1"/>
</dbReference>
<evidence type="ECO:0000313" key="5">
    <source>
        <dbReference type="Proteomes" id="UP000215301"/>
    </source>
</evidence>
<evidence type="ECO:0000313" key="2">
    <source>
        <dbReference type="EMBL" id="AST56475.1"/>
    </source>
</evidence>
<dbReference type="GeneID" id="93864696"/>
<dbReference type="Gene3D" id="3.30.160.250">
    <property type="match status" value="1"/>
</dbReference>
<dbReference type="AlphaFoldDB" id="A0A231VFM1"/>
<dbReference type="InterPro" id="IPR031807">
    <property type="entry name" value="HicB-like"/>
</dbReference>
<dbReference type="Gene3D" id="1.10.1220.10">
    <property type="entry name" value="Met repressor-like"/>
    <property type="match status" value="1"/>
</dbReference>
<feature type="domain" description="HicB-like antitoxin of toxin-antitoxin system" evidence="1">
    <location>
        <begin position="14"/>
        <end position="78"/>
    </location>
</feature>
<dbReference type="EMBL" id="NKHD01000027">
    <property type="protein sequence ID" value="OXT06967.1"/>
    <property type="molecule type" value="Genomic_DNA"/>
</dbReference>
<proteinExistence type="predicted"/>
<organism evidence="3 5">
    <name type="scientific">Thermoanaerobacterium thermosaccharolyticum</name>
    <name type="common">Clostridium thermosaccharolyticum</name>
    <dbReference type="NCBI Taxonomy" id="1517"/>
    <lineage>
        <taxon>Bacteria</taxon>
        <taxon>Bacillati</taxon>
        <taxon>Bacillota</taxon>
        <taxon>Clostridia</taxon>
        <taxon>Thermoanaerobacterales</taxon>
        <taxon>Thermoanaerobacteraceae</taxon>
        <taxon>Thermoanaerobacterium</taxon>
    </lineage>
</organism>
<protein>
    <submittedName>
        <fullName evidence="2">DNA repair protein</fullName>
    </submittedName>
    <submittedName>
        <fullName evidence="3">Toxin-antitoxin system HicB family antitoxin</fullName>
    </submittedName>
</protein>
<name>A0A231VFM1_THETR</name>
<dbReference type="Pfam" id="PF15919">
    <property type="entry name" value="HicB_lk_antitox"/>
    <property type="match status" value="1"/>
</dbReference>
<evidence type="ECO:0000313" key="3">
    <source>
        <dbReference type="EMBL" id="OXT06967.1"/>
    </source>
</evidence>
<dbReference type="Proteomes" id="UP000215301">
    <property type="component" value="Unassembled WGS sequence"/>
</dbReference>
<gene>
    <name evidence="3" type="ORF">CE561_09605</name>
    <name evidence="2" type="ORF">Thert_00249</name>
</gene>
<dbReference type="OMA" id="GCITCGE"/>
<accession>A0A231VFM1</accession>
<dbReference type="InterPro" id="IPR051404">
    <property type="entry name" value="TA_system_antitoxin"/>
</dbReference>
<reference evidence="3 5" key="2">
    <citation type="submission" date="2017-06" db="EMBL/GenBank/DDBJ databases">
        <title>Isolation and characterization of a thermophilic and butanogenic Thermoanaerobacterium thermosaccharolyticum M5 capable of efficient degradation of hemicellulose.</title>
        <authorList>
            <person name="Xin F."/>
            <person name="Jiang Y."/>
        </authorList>
    </citation>
    <scope>NUCLEOTIDE SEQUENCE [LARGE SCALE GENOMIC DNA]</scope>
    <source>
        <strain evidence="3 5">M5</strain>
    </source>
</reference>
<dbReference type="InterPro" id="IPR013321">
    <property type="entry name" value="Arc_rbn_hlx_hlx"/>
</dbReference>
<evidence type="ECO:0000259" key="1">
    <source>
        <dbReference type="Pfam" id="PF15919"/>
    </source>
</evidence>
<dbReference type="PANTHER" id="PTHR34504">
    <property type="entry name" value="ANTITOXIN HICB"/>
    <property type="match status" value="1"/>
</dbReference>
<dbReference type="Proteomes" id="UP000214975">
    <property type="component" value="Chromosome"/>
</dbReference>
<dbReference type="InterPro" id="IPR010985">
    <property type="entry name" value="Ribbon_hlx_hlx"/>
</dbReference>
<evidence type="ECO:0000313" key="4">
    <source>
        <dbReference type="Proteomes" id="UP000214975"/>
    </source>
</evidence>
<dbReference type="RefSeq" id="WP_013298333.1">
    <property type="nucleotide sequence ID" value="NZ_CP016893.1"/>
</dbReference>
<sequence length="127" mass="14625">MERKSLDYYLSLKYPFKIEVLSENDGGGFFITYPDLPGCMSDGKTLEEAIAMGEDAKKAWIKARYENNMEIPEPFSSEERFNGRITLRTPKSLHKELVKAADEEGTSLNQYIIYLLSKGLKENRKYI</sequence>
<dbReference type="GO" id="GO:0006355">
    <property type="term" value="P:regulation of DNA-templated transcription"/>
    <property type="evidence" value="ECO:0007669"/>
    <property type="project" value="InterPro"/>
</dbReference>
<dbReference type="SUPFAM" id="SSF143100">
    <property type="entry name" value="TTHA1013/TTHA0281-like"/>
    <property type="match status" value="1"/>
</dbReference>
<dbReference type="EMBL" id="CP016893">
    <property type="protein sequence ID" value="AST56475.1"/>
    <property type="molecule type" value="Genomic_DNA"/>
</dbReference>
<reference evidence="2 4" key="1">
    <citation type="submission" date="2016-08" db="EMBL/GenBank/DDBJ databases">
        <title>A novel genetic cassette of butanologenic Thermoanaerobacterium thermosaccharolyticum that directly convert cellulose to butanol.</title>
        <authorList>
            <person name="Li T."/>
            <person name="He J."/>
        </authorList>
    </citation>
    <scope>NUCLEOTIDE SEQUENCE [LARGE SCALE GENOMIC DNA]</scope>
    <source>
        <strain evidence="2 4">TG57</strain>
    </source>
</reference>
<dbReference type="SUPFAM" id="SSF47598">
    <property type="entry name" value="Ribbon-helix-helix"/>
    <property type="match status" value="1"/>
</dbReference>